<protein>
    <submittedName>
        <fullName evidence="1">Uncharacterized protein</fullName>
    </submittedName>
</protein>
<dbReference type="AlphaFoldDB" id="A0A140DWY2"/>
<dbReference type="Proteomes" id="UP000069771">
    <property type="component" value="Chromosome"/>
</dbReference>
<evidence type="ECO:0000313" key="1">
    <source>
        <dbReference type="EMBL" id="AMK55159.1"/>
    </source>
</evidence>
<proteinExistence type="predicted"/>
<dbReference type="EMBL" id="CP011391">
    <property type="protein sequence ID" value="AMK55159.1"/>
    <property type="molecule type" value="Genomic_DNA"/>
</dbReference>
<organism evidence="1 2">
    <name type="scientific">Faecalibaculum rodentium</name>
    <dbReference type="NCBI Taxonomy" id="1702221"/>
    <lineage>
        <taxon>Bacteria</taxon>
        <taxon>Bacillati</taxon>
        <taxon>Bacillota</taxon>
        <taxon>Erysipelotrichia</taxon>
        <taxon>Erysipelotrichales</taxon>
        <taxon>Erysipelotrichaceae</taxon>
        <taxon>Faecalibaculum</taxon>
    </lineage>
</organism>
<sequence length="37" mass="4158">MVPLYGPSPKLPAKNRQSSHCRFSLYLYVSHVVLPDG</sequence>
<reference evidence="1 2" key="1">
    <citation type="journal article" date="2016" name="Gut Pathog.">
        <title>Whole genome sequencing of "Faecalibaculum rodentium" ALO17, isolated from C57BL/6J laboratory mouse feces.</title>
        <authorList>
            <person name="Lim S."/>
            <person name="Chang D.H."/>
            <person name="Ahn S."/>
            <person name="Kim B.C."/>
        </authorList>
    </citation>
    <scope>NUCLEOTIDE SEQUENCE [LARGE SCALE GENOMIC DNA]</scope>
    <source>
        <strain evidence="1 2">Alo17</strain>
    </source>
</reference>
<dbReference type="KEGG" id="fro:AALO17_20250"/>
<accession>A0A140DWY2</accession>
<gene>
    <name evidence="1" type="ORF">AALO17_20250</name>
</gene>
<name>A0A140DWY2_9FIRM</name>
<keyword evidence="2" id="KW-1185">Reference proteome</keyword>
<evidence type="ECO:0000313" key="2">
    <source>
        <dbReference type="Proteomes" id="UP000069771"/>
    </source>
</evidence>